<reference evidence="1" key="1">
    <citation type="submission" date="2021-06" db="EMBL/GenBank/DDBJ databases">
        <authorList>
            <person name="Kallberg Y."/>
            <person name="Tangrot J."/>
            <person name="Rosling A."/>
        </authorList>
    </citation>
    <scope>NUCLEOTIDE SEQUENCE</scope>
    <source>
        <strain evidence="1">28 12/20/2015</strain>
    </source>
</reference>
<dbReference type="Proteomes" id="UP000789366">
    <property type="component" value="Unassembled WGS sequence"/>
</dbReference>
<keyword evidence="2" id="KW-1185">Reference proteome</keyword>
<evidence type="ECO:0000313" key="1">
    <source>
        <dbReference type="EMBL" id="CAG8709037.1"/>
    </source>
</evidence>
<accession>A0ACA9PJ04</accession>
<feature type="non-terminal residue" evidence="1">
    <location>
        <position position="59"/>
    </location>
</feature>
<feature type="non-terminal residue" evidence="1">
    <location>
        <position position="1"/>
    </location>
</feature>
<protein>
    <submittedName>
        <fullName evidence="1">2667_t:CDS:1</fullName>
    </submittedName>
</protein>
<organism evidence="1 2">
    <name type="scientific">Cetraspora pellucida</name>
    <dbReference type="NCBI Taxonomy" id="1433469"/>
    <lineage>
        <taxon>Eukaryota</taxon>
        <taxon>Fungi</taxon>
        <taxon>Fungi incertae sedis</taxon>
        <taxon>Mucoromycota</taxon>
        <taxon>Glomeromycotina</taxon>
        <taxon>Glomeromycetes</taxon>
        <taxon>Diversisporales</taxon>
        <taxon>Gigasporaceae</taxon>
        <taxon>Cetraspora</taxon>
    </lineage>
</organism>
<name>A0ACA9PJ04_9GLOM</name>
<dbReference type="EMBL" id="CAJVPW010025530">
    <property type="protein sequence ID" value="CAG8709037.1"/>
    <property type="molecule type" value="Genomic_DNA"/>
</dbReference>
<gene>
    <name evidence="1" type="ORF">SPELUC_LOCUS11699</name>
</gene>
<evidence type="ECO:0000313" key="2">
    <source>
        <dbReference type="Proteomes" id="UP000789366"/>
    </source>
</evidence>
<comment type="caution">
    <text evidence="1">The sequence shown here is derived from an EMBL/GenBank/DDBJ whole genome shotgun (WGS) entry which is preliminary data.</text>
</comment>
<sequence length="59" mass="6995">KIKLCEGNQFQRLRENESVKNLKFMIDIKGNPDKELWTKLTTRIRKLTEKFANRKNSSG</sequence>
<proteinExistence type="predicted"/>